<dbReference type="RefSeq" id="WP_301199140.1">
    <property type="nucleotide sequence ID" value="NZ_JAPDPI010000015.1"/>
</dbReference>
<evidence type="ECO:0000256" key="1">
    <source>
        <dbReference type="SAM" id="Phobius"/>
    </source>
</evidence>
<comment type="caution">
    <text evidence="2">The sequence shown here is derived from an EMBL/GenBank/DDBJ whole genome shotgun (WGS) entry which is preliminary data.</text>
</comment>
<feature type="transmembrane region" description="Helical" evidence="1">
    <location>
        <begin position="29"/>
        <end position="45"/>
    </location>
</feature>
<keyword evidence="3" id="KW-1185">Reference proteome</keyword>
<accession>A0AAE3MDK5</accession>
<organism evidence="2 3">
    <name type="scientific">Plebeiibacterium marinum</name>
    <dbReference type="NCBI Taxonomy" id="2992111"/>
    <lineage>
        <taxon>Bacteria</taxon>
        <taxon>Pseudomonadati</taxon>
        <taxon>Bacteroidota</taxon>
        <taxon>Bacteroidia</taxon>
        <taxon>Marinilabiliales</taxon>
        <taxon>Marinilabiliaceae</taxon>
        <taxon>Plebeiibacterium</taxon>
    </lineage>
</organism>
<dbReference type="AlphaFoldDB" id="A0AAE3MDK5"/>
<evidence type="ECO:0000313" key="2">
    <source>
        <dbReference type="EMBL" id="MCW3805774.1"/>
    </source>
</evidence>
<keyword evidence="1" id="KW-0812">Transmembrane</keyword>
<gene>
    <name evidence="2" type="ORF">OM074_09050</name>
</gene>
<dbReference type="EMBL" id="JAPDPI010000015">
    <property type="protein sequence ID" value="MCW3805774.1"/>
    <property type="molecule type" value="Genomic_DNA"/>
</dbReference>
<reference evidence="2" key="1">
    <citation type="submission" date="2022-10" db="EMBL/GenBank/DDBJ databases">
        <authorList>
            <person name="Yu W.X."/>
        </authorList>
    </citation>
    <scope>NUCLEOTIDE SEQUENCE</scope>
    <source>
        <strain evidence="2">D04</strain>
    </source>
</reference>
<evidence type="ECO:0000313" key="3">
    <source>
        <dbReference type="Proteomes" id="UP001207408"/>
    </source>
</evidence>
<proteinExistence type="predicted"/>
<feature type="transmembrane region" description="Helical" evidence="1">
    <location>
        <begin position="5"/>
        <end position="23"/>
    </location>
</feature>
<keyword evidence="1" id="KW-1133">Transmembrane helix</keyword>
<sequence length="171" mass="19479">MVIKFLKLIIAGFLLVGSVFLFIEGEISYGILAILISGIFVLFYFKNPRNLLALFFVRKNKFLAADKILSSVKNPAVMIKSQEGYFYFLSGLVATQKHEISKADKLLKMSLKNGLRMKTDQAVAKLNLAGIALNRRNKKLAKIYVMECKKLDTRKMLTAQIKEVEHMMKRI</sequence>
<dbReference type="Proteomes" id="UP001207408">
    <property type="component" value="Unassembled WGS sequence"/>
</dbReference>
<evidence type="ECO:0008006" key="4">
    <source>
        <dbReference type="Google" id="ProtNLM"/>
    </source>
</evidence>
<protein>
    <recommendedName>
        <fullName evidence="4">DUF2892 domain-containing protein</fullName>
    </recommendedName>
</protein>
<name>A0AAE3MDK5_9BACT</name>
<keyword evidence="1" id="KW-0472">Membrane</keyword>